<protein>
    <submittedName>
        <fullName evidence="1">Acyl-CoA thioesterase</fullName>
    </submittedName>
</protein>
<reference evidence="1 2" key="1">
    <citation type="submission" date="2022-06" db="EMBL/GenBank/DDBJ databases">
        <title>Mycolicibacterium sp. CAU 1645 isolated from seawater.</title>
        <authorList>
            <person name="Kim W."/>
        </authorList>
    </citation>
    <scope>NUCLEOTIDE SEQUENCE [LARGE SCALE GENOMIC DNA]</scope>
    <source>
        <strain evidence="1 2">CAU 1645</strain>
    </source>
</reference>
<dbReference type="CDD" id="cd00586">
    <property type="entry name" value="4HBT"/>
    <property type="match status" value="1"/>
</dbReference>
<dbReference type="SUPFAM" id="SSF54637">
    <property type="entry name" value="Thioesterase/thiol ester dehydrase-isomerase"/>
    <property type="match status" value="1"/>
</dbReference>
<dbReference type="Gene3D" id="3.10.129.10">
    <property type="entry name" value="Hotdog Thioesterase"/>
    <property type="match status" value="1"/>
</dbReference>
<evidence type="ECO:0000313" key="2">
    <source>
        <dbReference type="Proteomes" id="UP001651690"/>
    </source>
</evidence>
<dbReference type="Pfam" id="PF13279">
    <property type="entry name" value="4HBT_2"/>
    <property type="match status" value="1"/>
</dbReference>
<sequence>MSLVSSVPRPHPARLEFTTYPVCNPLEARYADMDSNGHLNNIALEAMHENTRATLNRGAFPGVYENATRRYRLVAANHVVHFLREAHWPATIQTAGGVGRIGRTSYVVATALFLDDACVSLCDTVLVVLDDHGPTEIPQDARERLEGLMLRADDPR</sequence>
<name>A0ABT1LZD3_9MYCO</name>
<dbReference type="Proteomes" id="UP001651690">
    <property type="component" value="Unassembled WGS sequence"/>
</dbReference>
<dbReference type="RefSeq" id="WP_255059447.1">
    <property type="nucleotide sequence ID" value="NZ_JANDBD010000003.1"/>
</dbReference>
<comment type="caution">
    <text evidence="1">The sequence shown here is derived from an EMBL/GenBank/DDBJ whole genome shotgun (WGS) entry which is preliminary data.</text>
</comment>
<organism evidence="1 2">
    <name type="scientific">Mycolicibacterium arenosum</name>
    <dbReference type="NCBI Taxonomy" id="2952157"/>
    <lineage>
        <taxon>Bacteria</taxon>
        <taxon>Bacillati</taxon>
        <taxon>Actinomycetota</taxon>
        <taxon>Actinomycetes</taxon>
        <taxon>Mycobacteriales</taxon>
        <taxon>Mycobacteriaceae</taxon>
        <taxon>Mycolicibacterium</taxon>
    </lineage>
</organism>
<evidence type="ECO:0000313" key="1">
    <source>
        <dbReference type="EMBL" id="MCP9272266.1"/>
    </source>
</evidence>
<accession>A0ABT1LZD3</accession>
<keyword evidence="2" id="KW-1185">Reference proteome</keyword>
<dbReference type="EMBL" id="JANDBD010000003">
    <property type="protein sequence ID" value="MCP9272266.1"/>
    <property type="molecule type" value="Genomic_DNA"/>
</dbReference>
<dbReference type="InterPro" id="IPR029069">
    <property type="entry name" value="HotDog_dom_sf"/>
</dbReference>
<proteinExistence type="predicted"/>
<gene>
    <name evidence="1" type="ORF">NM203_08715</name>
</gene>